<proteinExistence type="predicted"/>
<reference evidence="1 2" key="1">
    <citation type="submission" date="2016-12" db="EMBL/GenBank/DDBJ databases">
        <authorList>
            <person name="Song W.-J."/>
            <person name="Kurnit D.M."/>
        </authorList>
    </citation>
    <scope>NUCLEOTIDE SEQUENCE [LARGE SCALE GENOMIC DNA]</scope>
    <source>
        <strain evidence="1 2">IMCC3135</strain>
    </source>
</reference>
<dbReference type="PANTHER" id="PTHR30613:SF1">
    <property type="entry name" value="DUF1479 DOMAIN PROTEIN (AFU_ORTHOLOGUE AFUA_5G09280)"/>
    <property type="match status" value="1"/>
</dbReference>
<dbReference type="OrthoDB" id="5620327at2"/>
<dbReference type="InterPro" id="IPR027443">
    <property type="entry name" value="IPNS-like_sf"/>
</dbReference>
<accession>A0A2Z2P2C9</accession>
<dbReference type="EMBL" id="CP018632">
    <property type="protein sequence ID" value="ASJ73824.1"/>
    <property type="molecule type" value="Genomic_DNA"/>
</dbReference>
<organism evidence="1 2">
    <name type="scientific">Granulosicoccus antarcticus IMCC3135</name>
    <dbReference type="NCBI Taxonomy" id="1192854"/>
    <lineage>
        <taxon>Bacteria</taxon>
        <taxon>Pseudomonadati</taxon>
        <taxon>Pseudomonadota</taxon>
        <taxon>Gammaproteobacteria</taxon>
        <taxon>Chromatiales</taxon>
        <taxon>Granulosicoccaceae</taxon>
        <taxon>Granulosicoccus</taxon>
    </lineage>
</organism>
<dbReference type="AlphaFoldDB" id="A0A2Z2P2C9"/>
<evidence type="ECO:0000313" key="1">
    <source>
        <dbReference type="EMBL" id="ASJ73824.1"/>
    </source>
</evidence>
<dbReference type="Gene3D" id="2.60.120.330">
    <property type="entry name" value="B-lactam Antibiotic, Isopenicillin N Synthase, Chain"/>
    <property type="match status" value="1"/>
</dbReference>
<dbReference type="Pfam" id="PF07350">
    <property type="entry name" value="Gig2-like"/>
    <property type="match status" value="1"/>
</dbReference>
<name>A0A2Z2P2C9_9GAMM</name>
<gene>
    <name evidence="1" type="ORF">IMCC3135_18725</name>
</gene>
<protein>
    <recommendedName>
        <fullName evidence="3">DUF1479 domain-containing protein</fullName>
    </recommendedName>
</protein>
<dbReference type="InterPro" id="IPR010856">
    <property type="entry name" value="Gig2-like"/>
</dbReference>
<evidence type="ECO:0008006" key="3">
    <source>
        <dbReference type="Google" id="ProtNLM"/>
    </source>
</evidence>
<keyword evidence="2" id="KW-1185">Reference proteome</keyword>
<sequence length="414" mass="46243">MNEEAVDIAPFIAQAKRDIKAHNDVEKAFVSIRESIRRAVDEVVDKQAKTAAVVPEISYKAVSENKVSKADMLAIRQRGCAIVRNVFSQQQATDWNQELGDYLDRNQYLERAREKSGLDDYFGDLKDAKPQIYGVYWSRPQVMARQAESMARTKSFLNRLWDVSAPAGPEFDPDMDYAYADRTRRRAPGDTTLGLSPHMDAGSYERWVDPAFQKIYGSIFAGELDSYDPWRAAYRTQTREYSSPAVSSMFRTFQGWTALTEQGPGDGTLELLPIANGIAHVLLRALQPDIAENELCLAKPGRALGVSEQWHPDLMPGIVPIQTVAPGDTVWWHPDVIHAVGSEHRGKDYANVIYIGASPVCGKNRAYALRQSASFISGRSAPDFAAEDYEVDFEGRATVADLTDLGRRQMGLER</sequence>
<dbReference type="KEGG" id="gai:IMCC3135_18725"/>
<dbReference type="SUPFAM" id="SSF51197">
    <property type="entry name" value="Clavaminate synthase-like"/>
    <property type="match status" value="1"/>
</dbReference>
<dbReference type="PANTHER" id="PTHR30613">
    <property type="entry name" value="UNCHARACTERIZED PROTEIN YBIU-RELATED"/>
    <property type="match status" value="1"/>
</dbReference>
<dbReference type="Proteomes" id="UP000250079">
    <property type="component" value="Chromosome"/>
</dbReference>
<evidence type="ECO:0000313" key="2">
    <source>
        <dbReference type="Proteomes" id="UP000250079"/>
    </source>
</evidence>